<keyword evidence="8" id="KW-1185">Reference proteome</keyword>
<dbReference type="NCBIfam" id="TIGR04183">
    <property type="entry name" value="Por_Secre_tail"/>
    <property type="match status" value="1"/>
</dbReference>
<evidence type="ECO:0000313" key="8">
    <source>
        <dbReference type="Proteomes" id="UP000323930"/>
    </source>
</evidence>
<dbReference type="OrthoDB" id="9764804at2"/>
<sequence>MKLIKLLIFLIGFIAFAQPSWKEVPNLTTANTPTNGGPRFDDVYFLNKNTGWAANGWHAAVFKTEDGGLTWTEQLNEQQLNSNGLTGDFYFRNVEFLNENIGFLGTLFNSASLLKTIDGGENWTQVSNITPQPGPICGLNTVGSSTVFGCGAYSEPAYIIKSTDSGDTWQYTDMSAHATGLVEIKFISETIGYAAGKNSSGAVILKTTNGGNTWSEIFNSGIAGEYVWKLQVLDSDNDIIFGSVEAVAPNPGKVIKSTNAGASWISNDAPDSILQAVGFINENRGWVGGHNTGFHETNDGGQTWTNLNIGFNLNRIFIIDSDTGFAAGTSVYKFTSEALSTETFDGIHGGNPLKIDLNKNPIDDLLEITIEFQKADNLLINLHDINGRHLIKLTKDIIAKQSKKEYKFDVNQLSAGTYILDFHHNLGRVSKKFVKK</sequence>
<dbReference type="Proteomes" id="UP000323930">
    <property type="component" value="Unassembled WGS sequence"/>
</dbReference>
<dbReference type="PANTHER" id="PTHR47199:SF2">
    <property type="entry name" value="PHOTOSYSTEM II STABILITY_ASSEMBLY FACTOR HCF136, CHLOROPLASTIC"/>
    <property type="match status" value="1"/>
</dbReference>
<dbReference type="RefSeq" id="WP_148540973.1">
    <property type="nucleotide sequence ID" value="NZ_VSDQ01000409.1"/>
</dbReference>
<evidence type="ECO:0000256" key="1">
    <source>
        <dbReference type="ARBA" id="ARBA00022531"/>
    </source>
</evidence>
<evidence type="ECO:0000259" key="6">
    <source>
        <dbReference type="Pfam" id="PF18962"/>
    </source>
</evidence>
<keyword evidence="3" id="KW-0604">Photosystem II</keyword>
<evidence type="ECO:0000313" key="7">
    <source>
        <dbReference type="EMBL" id="TYA84403.1"/>
    </source>
</evidence>
<dbReference type="InterPro" id="IPR028203">
    <property type="entry name" value="PSII_CF48-like_dom"/>
</dbReference>
<reference evidence="7 8" key="1">
    <citation type="submission" date="2019-08" db="EMBL/GenBank/DDBJ databases">
        <title>Seonamhaeicola sediminis sp. nov., isolated from marine sediment.</title>
        <authorList>
            <person name="Cao W.R."/>
        </authorList>
    </citation>
    <scope>NUCLEOTIDE SEQUENCE [LARGE SCALE GENOMIC DNA]</scope>
    <source>
        <strain evidence="7 8">B011</strain>
    </source>
</reference>
<gene>
    <name evidence="7" type="ORF">FUA24_07095</name>
</gene>
<feature type="chain" id="PRO_5022689428" evidence="4">
    <location>
        <begin position="18"/>
        <end position="436"/>
    </location>
</feature>
<feature type="domain" description="Secretion system C-terminal sorting" evidence="6">
    <location>
        <begin position="360"/>
        <end position="434"/>
    </location>
</feature>
<keyword evidence="2 4" id="KW-0732">Signal</keyword>
<protein>
    <submittedName>
        <fullName evidence="7">T9SS type A sorting domain-containing protein</fullName>
    </submittedName>
</protein>
<dbReference type="GO" id="GO:0009523">
    <property type="term" value="C:photosystem II"/>
    <property type="evidence" value="ECO:0007669"/>
    <property type="project" value="UniProtKB-KW"/>
</dbReference>
<feature type="domain" description="Photosynthesis system II assembly factor Ycf48/Hcf136-like" evidence="5">
    <location>
        <begin position="40"/>
        <end position="170"/>
    </location>
</feature>
<proteinExistence type="predicted"/>
<dbReference type="PANTHER" id="PTHR47199">
    <property type="entry name" value="PHOTOSYSTEM II STABILITY/ASSEMBLY FACTOR HCF136, CHLOROPLASTIC"/>
    <property type="match status" value="1"/>
</dbReference>
<dbReference type="InterPro" id="IPR015943">
    <property type="entry name" value="WD40/YVTN_repeat-like_dom_sf"/>
</dbReference>
<keyword evidence="1" id="KW-0602">Photosynthesis</keyword>
<comment type="caution">
    <text evidence="7">The sequence shown here is derived from an EMBL/GenBank/DDBJ whole genome shotgun (WGS) entry which is preliminary data.</text>
</comment>
<dbReference type="InterPro" id="IPR026444">
    <property type="entry name" value="Secre_tail"/>
</dbReference>
<evidence type="ECO:0000256" key="2">
    <source>
        <dbReference type="ARBA" id="ARBA00022729"/>
    </source>
</evidence>
<dbReference type="SUPFAM" id="SSF110296">
    <property type="entry name" value="Oligoxyloglucan reducing end-specific cellobiohydrolase"/>
    <property type="match status" value="2"/>
</dbReference>
<evidence type="ECO:0000256" key="4">
    <source>
        <dbReference type="SAM" id="SignalP"/>
    </source>
</evidence>
<dbReference type="Gene3D" id="2.130.10.10">
    <property type="entry name" value="YVTN repeat-like/Quinoprotein amine dehydrogenase"/>
    <property type="match status" value="2"/>
</dbReference>
<organism evidence="7 8">
    <name type="scientific">Seonamhaeicola marinus</name>
    <dbReference type="NCBI Taxonomy" id="1912246"/>
    <lineage>
        <taxon>Bacteria</taxon>
        <taxon>Pseudomonadati</taxon>
        <taxon>Bacteroidota</taxon>
        <taxon>Flavobacteriia</taxon>
        <taxon>Flavobacteriales</taxon>
        <taxon>Flavobacteriaceae</taxon>
    </lineage>
</organism>
<dbReference type="AlphaFoldDB" id="A0A5D0IKH1"/>
<dbReference type="Pfam" id="PF18962">
    <property type="entry name" value="Por_Secre_tail"/>
    <property type="match status" value="1"/>
</dbReference>
<evidence type="ECO:0000259" key="5">
    <source>
        <dbReference type="Pfam" id="PF14870"/>
    </source>
</evidence>
<dbReference type="EMBL" id="VSDQ01000409">
    <property type="protein sequence ID" value="TYA84403.1"/>
    <property type="molecule type" value="Genomic_DNA"/>
</dbReference>
<dbReference type="GO" id="GO:0015979">
    <property type="term" value="P:photosynthesis"/>
    <property type="evidence" value="ECO:0007669"/>
    <property type="project" value="UniProtKB-KW"/>
</dbReference>
<accession>A0A5D0IKH1</accession>
<name>A0A5D0IKH1_9FLAO</name>
<dbReference type="Pfam" id="PF14870">
    <property type="entry name" value="PSII_BNR"/>
    <property type="match status" value="1"/>
</dbReference>
<feature type="signal peptide" evidence="4">
    <location>
        <begin position="1"/>
        <end position="17"/>
    </location>
</feature>
<evidence type="ECO:0000256" key="3">
    <source>
        <dbReference type="ARBA" id="ARBA00023276"/>
    </source>
</evidence>